<gene>
    <name evidence="2" type="ORF">FHS59_003887</name>
</gene>
<organism evidence="2 3">
    <name type="scientific">Algoriphagus iocasae</name>
    <dbReference type="NCBI Taxonomy" id="1836499"/>
    <lineage>
        <taxon>Bacteria</taxon>
        <taxon>Pseudomonadati</taxon>
        <taxon>Bacteroidota</taxon>
        <taxon>Cytophagia</taxon>
        <taxon>Cytophagales</taxon>
        <taxon>Cyclobacteriaceae</taxon>
        <taxon>Algoriphagus</taxon>
    </lineage>
</organism>
<evidence type="ECO:0000256" key="1">
    <source>
        <dbReference type="SAM" id="SignalP"/>
    </source>
</evidence>
<comment type="caution">
    <text evidence="2">The sequence shown here is derived from an EMBL/GenBank/DDBJ whole genome shotgun (WGS) entry which is preliminary data.</text>
</comment>
<dbReference type="Proteomes" id="UP000588604">
    <property type="component" value="Unassembled WGS sequence"/>
</dbReference>
<evidence type="ECO:0000313" key="2">
    <source>
        <dbReference type="EMBL" id="MBB6328244.1"/>
    </source>
</evidence>
<evidence type="ECO:0000313" key="3">
    <source>
        <dbReference type="Proteomes" id="UP000588604"/>
    </source>
</evidence>
<dbReference type="EMBL" id="JACIJO010000003">
    <property type="protein sequence ID" value="MBB6328244.1"/>
    <property type="molecule type" value="Genomic_DNA"/>
</dbReference>
<feature type="chain" id="PRO_5032398793" evidence="1">
    <location>
        <begin position="20"/>
        <end position="347"/>
    </location>
</feature>
<dbReference type="RefSeq" id="WP_184497029.1">
    <property type="nucleotide sequence ID" value="NZ_JACIJO010000003.1"/>
</dbReference>
<accession>A0A841MUG4</accession>
<feature type="signal peptide" evidence="1">
    <location>
        <begin position="1"/>
        <end position="19"/>
    </location>
</feature>
<reference evidence="2 3" key="1">
    <citation type="submission" date="2020-08" db="EMBL/GenBank/DDBJ databases">
        <title>Genomic Encyclopedia of Type Strains, Phase IV (KMG-IV): sequencing the most valuable type-strain genomes for metagenomic binning, comparative biology and taxonomic classification.</title>
        <authorList>
            <person name="Goeker M."/>
        </authorList>
    </citation>
    <scope>NUCLEOTIDE SEQUENCE [LARGE SCALE GENOMIC DNA]</scope>
    <source>
        <strain evidence="2 3">DSM 102044</strain>
    </source>
</reference>
<name>A0A841MUG4_9BACT</name>
<keyword evidence="1" id="KW-0732">Signal</keyword>
<sequence length="347" mass="36590">MRRVLILFLMVLLVWDAQAQKSDKEKALDAMIQSGMIRREGNNLIVKVPSNADTAQYKLMYSGLITDPKIRLRFETSTPVSATTPSGGSIFSNQGINTSGQSQVSPQDLGPMTAPSQVAVQSHMVVLGYTGMISPTASQQFTEHNWTVPEGVTSVRMEGWSAGADGYGMGTGGGAGGYFLSVIQVVPGTVFRIRIPASGRNLYPLVIQSDLGSLTMTSGKHPAVEMRDLTPEASKGGYLERTSGVFERNTFSIRGEGGQAVKATPLREIASNVYTYQIIGGKGGDAPRGGSGGEGIFKVNGFPELSRAAQPGNFPGGGGGAGYEQYDPNASDINSSTGASGVLIIYY</sequence>
<dbReference type="AlphaFoldDB" id="A0A841MUG4"/>
<protein>
    <submittedName>
        <fullName evidence="2">Uncharacterized protein</fullName>
    </submittedName>
</protein>
<keyword evidence="3" id="KW-1185">Reference proteome</keyword>
<proteinExistence type="predicted"/>